<evidence type="ECO:0000313" key="1">
    <source>
        <dbReference type="EMBL" id="WRQ85940.1"/>
    </source>
</evidence>
<evidence type="ECO:0000313" key="2">
    <source>
        <dbReference type="Proteomes" id="UP000738431"/>
    </source>
</evidence>
<dbReference type="RefSeq" id="WP_221031452.1">
    <property type="nucleotide sequence ID" value="NZ_CP139781.1"/>
</dbReference>
<dbReference type="EMBL" id="CP139781">
    <property type="protein sequence ID" value="WRQ85940.1"/>
    <property type="molecule type" value="Genomic_DNA"/>
</dbReference>
<protein>
    <submittedName>
        <fullName evidence="1">HAD family hydrolase</fullName>
        <ecNumber evidence="1">3.1.3.-</ecNumber>
    </submittedName>
</protein>
<name>A0ABZ1C3K4_9BACT</name>
<gene>
    <name evidence="1" type="ORF">K1X11_014090</name>
</gene>
<dbReference type="Gene3D" id="3.30.1240.10">
    <property type="match status" value="1"/>
</dbReference>
<dbReference type="SUPFAM" id="SSF56784">
    <property type="entry name" value="HAD-like"/>
    <property type="match status" value="1"/>
</dbReference>
<dbReference type="PROSITE" id="PS01229">
    <property type="entry name" value="COF_2"/>
    <property type="match status" value="1"/>
</dbReference>
<accession>A0ABZ1C3K4</accession>
<reference evidence="1 2" key="2">
    <citation type="submission" date="2023-12" db="EMBL/GenBank/DDBJ databases">
        <title>Description of an unclassified Opitutus bacterium of Verrucomicrobiota.</title>
        <authorList>
            <person name="Zhang D.-F."/>
        </authorList>
    </citation>
    <scope>NUCLEOTIDE SEQUENCE [LARGE SCALE GENOMIC DNA]</scope>
    <source>
        <strain evidence="1 2">WL0086</strain>
    </source>
</reference>
<dbReference type="EC" id="3.1.3.-" evidence="1"/>
<dbReference type="InterPro" id="IPR000150">
    <property type="entry name" value="Cof"/>
</dbReference>
<keyword evidence="1" id="KW-0378">Hydrolase</keyword>
<dbReference type="Proteomes" id="UP000738431">
    <property type="component" value="Chromosome"/>
</dbReference>
<dbReference type="Gene3D" id="3.40.50.1000">
    <property type="entry name" value="HAD superfamily/HAD-like"/>
    <property type="match status" value="1"/>
</dbReference>
<keyword evidence="2" id="KW-1185">Reference proteome</keyword>
<reference evidence="1 2" key="1">
    <citation type="submission" date="2021-08" db="EMBL/GenBank/DDBJ databases">
        <authorList>
            <person name="Zhang D."/>
            <person name="Zhang A."/>
            <person name="Wang L."/>
        </authorList>
    </citation>
    <scope>NUCLEOTIDE SEQUENCE [LARGE SCALE GENOMIC DNA]</scope>
    <source>
        <strain evidence="1 2">WL0086</strain>
    </source>
</reference>
<dbReference type="PANTHER" id="PTHR10000">
    <property type="entry name" value="PHOSPHOSERINE PHOSPHATASE"/>
    <property type="match status" value="1"/>
</dbReference>
<sequence>MHRARIKTNTPAKYLAAIDLDGTLLGAHATVSAENRTALETLVARGFEVVLASGRHPANMAEIARDLPMVQWMVACQGCEVADVARERVLEQWVLPEAVALRIAEAGRAQGFGVVAYAAEGEVAPWPTEGVAGYEAISKTQVKIIGEEAFKHTPLLKVVWVAPMERLDAMIEAGGVLDLADGIYTVRSHERVFEFMPNGITKATGVARLARELGIGAEAVVGFGDADNDLPLFGWAGCSVAMPEARPHVRAGATFTAPAGDQATAFARGVEVLLANLPPGLGG</sequence>
<dbReference type="NCBIfam" id="TIGR01484">
    <property type="entry name" value="HAD-SF-IIB"/>
    <property type="match status" value="1"/>
</dbReference>
<dbReference type="InterPro" id="IPR036412">
    <property type="entry name" value="HAD-like_sf"/>
</dbReference>
<dbReference type="InterPro" id="IPR023214">
    <property type="entry name" value="HAD_sf"/>
</dbReference>
<proteinExistence type="predicted"/>
<dbReference type="Pfam" id="PF08282">
    <property type="entry name" value="Hydrolase_3"/>
    <property type="match status" value="1"/>
</dbReference>
<dbReference type="GO" id="GO:0016787">
    <property type="term" value="F:hydrolase activity"/>
    <property type="evidence" value="ECO:0007669"/>
    <property type="project" value="UniProtKB-KW"/>
</dbReference>
<organism evidence="1 2">
    <name type="scientific">Actomonas aquatica</name>
    <dbReference type="NCBI Taxonomy" id="2866162"/>
    <lineage>
        <taxon>Bacteria</taxon>
        <taxon>Pseudomonadati</taxon>
        <taxon>Verrucomicrobiota</taxon>
        <taxon>Opitutia</taxon>
        <taxon>Opitutales</taxon>
        <taxon>Opitutaceae</taxon>
        <taxon>Actomonas</taxon>
    </lineage>
</organism>
<dbReference type="PANTHER" id="PTHR10000:SF8">
    <property type="entry name" value="HAD SUPERFAMILY HYDROLASE-LIKE, TYPE 3"/>
    <property type="match status" value="1"/>
</dbReference>
<dbReference type="InterPro" id="IPR006379">
    <property type="entry name" value="HAD-SF_hydro_IIB"/>
</dbReference>
<dbReference type="NCBIfam" id="TIGR00099">
    <property type="entry name" value="Cof-subfamily"/>
    <property type="match status" value="1"/>
</dbReference>